<name>A0A8D9LB23_PARDI</name>
<dbReference type="EMBL" id="CYYK01000009">
    <property type="protein sequence ID" value="CUO62934.1"/>
    <property type="molecule type" value="Genomic_DNA"/>
</dbReference>
<proteinExistence type="predicted"/>
<dbReference type="Proteomes" id="UP000095455">
    <property type="component" value="Unassembled WGS sequence"/>
</dbReference>
<gene>
    <name evidence="1" type="ORF">ERS852380_02743</name>
</gene>
<dbReference type="AlphaFoldDB" id="A0A8D9LB23"/>
<evidence type="ECO:0000313" key="2">
    <source>
        <dbReference type="Proteomes" id="UP000095455"/>
    </source>
</evidence>
<accession>A0A8D9LB23</accession>
<evidence type="ECO:0000313" key="1">
    <source>
        <dbReference type="EMBL" id="CUO62934.1"/>
    </source>
</evidence>
<reference evidence="1 2" key="1">
    <citation type="submission" date="2015-09" db="EMBL/GenBank/DDBJ databases">
        <authorList>
            <consortium name="Pathogen Informatics"/>
        </authorList>
    </citation>
    <scope>NUCLEOTIDE SEQUENCE [LARGE SCALE GENOMIC DNA]</scope>
    <source>
        <strain evidence="1 2">2789STDY5608822</strain>
    </source>
</reference>
<comment type="caution">
    <text evidence="1">The sequence shown here is derived from an EMBL/GenBank/DDBJ whole genome shotgun (WGS) entry which is preliminary data.</text>
</comment>
<protein>
    <submittedName>
        <fullName evidence="1">Uncharacterized protein</fullName>
    </submittedName>
</protein>
<sequence length="325" mass="36158">MRLGGQAIDIRHQLIAQLGIILHRLVRRRSFRSDIIDLAARILPVATEQRTESSELIPTVVQLPPFPQILATFLSAHITVLHAEATDIHRPVRDTGHGEVQAGADLRFHILPASTDIATPCSGRITLLAGETGTGQQEYTVIRVYATLSVVDRLGVSQSVSVEVFRGRAQISRSAKRLAILDIRIILYVRLGSVHPPSVDAQGIQMLVHLFPEKLAGFRVVRVIERTDITRINPVADTILNRLLIHSTQRIQLFIMLCRIIELRPYGDHDTGILIVDFLNHAFRVREAFLIKLVATPCVYRPVAPVLYDHIQGNLPPAVFVQGGQ</sequence>
<organism evidence="1 2">
    <name type="scientific">Parabacteroides distasonis</name>
    <dbReference type="NCBI Taxonomy" id="823"/>
    <lineage>
        <taxon>Bacteria</taxon>
        <taxon>Pseudomonadati</taxon>
        <taxon>Bacteroidota</taxon>
        <taxon>Bacteroidia</taxon>
        <taxon>Bacteroidales</taxon>
        <taxon>Tannerellaceae</taxon>
        <taxon>Parabacteroides</taxon>
    </lineage>
</organism>